<dbReference type="GO" id="GO:0003677">
    <property type="term" value="F:DNA binding"/>
    <property type="evidence" value="ECO:0007669"/>
    <property type="project" value="UniProtKB-KW"/>
</dbReference>
<dbReference type="InterPro" id="IPR001138">
    <property type="entry name" value="Zn2Cys6_DnaBD"/>
</dbReference>
<dbReference type="CDD" id="cd00067">
    <property type="entry name" value="GAL4"/>
    <property type="match status" value="1"/>
</dbReference>
<dbReference type="OrthoDB" id="5295362at2759"/>
<protein>
    <recommendedName>
        <fullName evidence="6">Zn(2)-C6 fungal-type domain-containing protein</fullName>
    </recommendedName>
</protein>
<evidence type="ECO:0000256" key="4">
    <source>
        <dbReference type="ARBA" id="ARBA00023242"/>
    </source>
</evidence>
<proteinExistence type="predicted"/>
<dbReference type="AlphaFoldDB" id="A0A0U5GF01"/>
<keyword evidence="3" id="KW-0804">Transcription</keyword>
<evidence type="ECO:0000256" key="3">
    <source>
        <dbReference type="ARBA" id="ARBA00023163"/>
    </source>
</evidence>
<accession>A0A0U5GF01</accession>
<name>A0A0U5GF01_ASPCI</name>
<dbReference type="GO" id="GO:0001228">
    <property type="term" value="F:DNA-binding transcription activator activity, RNA polymerase II-specific"/>
    <property type="evidence" value="ECO:0007669"/>
    <property type="project" value="TreeGrafter"/>
</dbReference>
<dbReference type="InterPro" id="IPR036864">
    <property type="entry name" value="Zn2-C6_fun-type_DNA-bd_sf"/>
</dbReference>
<dbReference type="SMART" id="SM00066">
    <property type="entry name" value="GAL4"/>
    <property type="match status" value="1"/>
</dbReference>
<dbReference type="Gene3D" id="4.10.240.10">
    <property type="entry name" value="Zn(2)-C6 fungal-type DNA-binding domain"/>
    <property type="match status" value="1"/>
</dbReference>
<evidence type="ECO:0000256" key="1">
    <source>
        <dbReference type="ARBA" id="ARBA00023015"/>
    </source>
</evidence>
<dbReference type="EMBL" id="CDMC01000015">
    <property type="protein sequence ID" value="CEL09645.1"/>
    <property type="molecule type" value="Genomic_DNA"/>
</dbReference>
<dbReference type="GO" id="GO:0008270">
    <property type="term" value="F:zinc ion binding"/>
    <property type="evidence" value="ECO:0007669"/>
    <property type="project" value="InterPro"/>
</dbReference>
<keyword evidence="2" id="KW-0238">DNA-binding</keyword>
<feature type="domain" description="Zn(2)-C6 fungal-type" evidence="6">
    <location>
        <begin position="13"/>
        <end position="43"/>
    </location>
</feature>
<evidence type="ECO:0000256" key="5">
    <source>
        <dbReference type="SAM" id="MobiDB-lite"/>
    </source>
</evidence>
<evidence type="ECO:0000259" key="6">
    <source>
        <dbReference type="PROSITE" id="PS50048"/>
    </source>
</evidence>
<feature type="region of interest" description="Disordered" evidence="5">
    <location>
        <begin position="386"/>
        <end position="406"/>
    </location>
</feature>
<dbReference type="Proteomes" id="UP000054771">
    <property type="component" value="Unassembled WGS sequence"/>
</dbReference>
<dbReference type="STRING" id="454130.A0A0U5GF01"/>
<keyword evidence="8" id="KW-1185">Reference proteome</keyword>
<evidence type="ECO:0000256" key="2">
    <source>
        <dbReference type="ARBA" id="ARBA00023125"/>
    </source>
</evidence>
<dbReference type="Pfam" id="PF00172">
    <property type="entry name" value="Zn_clus"/>
    <property type="match status" value="1"/>
</dbReference>
<dbReference type="InterPro" id="IPR021858">
    <property type="entry name" value="Fun_TF"/>
</dbReference>
<dbReference type="OMA" id="SRYGCDQ"/>
<dbReference type="InterPro" id="IPR053157">
    <property type="entry name" value="Sterol_Uptake_Regulator"/>
</dbReference>
<evidence type="ECO:0000313" key="7">
    <source>
        <dbReference type="EMBL" id="CEL09645.1"/>
    </source>
</evidence>
<keyword evidence="4" id="KW-0539">Nucleus</keyword>
<dbReference type="PANTHER" id="PTHR47784:SF10">
    <property type="entry name" value="TRANSCRIPTION FACTOR, PUTATIVE (AFU_ORTHOLOGUE AFUA_6G14150)-RELATED"/>
    <property type="match status" value="1"/>
</dbReference>
<dbReference type="PROSITE" id="PS00463">
    <property type="entry name" value="ZN2_CY6_FUNGAL_1"/>
    <property type="match status" value="1"/>
</dbReference>
<dbReference type="PANTHER" id="PTHR47784">
    <property type="entry name" value="STEROL UPTAKE CONTROL PROTEIN 2"/>
    <property type="match status" value="1"/>
</dbReference>
<dbReference type="PROSITE" id="PS50048">
    <property type="entry name" value="ZN2_CY6_FUNGAL_2"/>
    <property type="match status" value="1"/>
</dbReference>
<evidence type="ECO:0000313" key="8">
    <source>
        <dbReference type="Proteomes" id="UP000054771"/>
    </source>
</evidence>
<keyword evidence="1" id="KW-0805">Transcription regulation</keyword>
<sequence>MPPRRSHTKSRYGCDQCKKRRVKCDEQGPPCLNCTNRELKCVYSKTPAAHNSTNISESSTPAPGQHTPHYIAQPYRQAQDINSVSGGASSAELRKLELMHKFSTETYQSLCNSSADFYIWQMVVPRKALAHDFLMNGILAIASLHMASSMDPMGASTYINTALEYHNQTLTPFRHAIDDINYENCDAVFAHSVVTTIIGIALPQLTTEKDEKVSMTEKIILATELLQGVSNILRICRPWMQLKLFSSGGDFWERSNIGLDADTEAALDNLSTLLNEVGNSDEQSMLKDALALLRQCFTRYANSRDVASILAWTAAAKKGFVDALRSRQPLALLILMYWGALLHELHGRVWWAKNSGSALVSDLSVELHSYYPRWKSILMWPRQRIDSPRQSTQPDGMVLETPHQTN</sequence>
<dbReference type="Pfam" id="PF11951">
    <property type="entry name" value="Fungal_trans_2"/>
    <property type="match status" value="1"/>
</dbReference>
<reference evidence="8" key="1">
    <citation type="journal article" date="2016" name="Genome Announc.">
        <title>Draft genome sequences of fungus Aspergillus calidoustus.</title>
        <authorList>
            <person name="Horn F."/>
            <person name="Linde J."/>
            <person name="Mattern D.J."/>
            <person name="Walther G."/>
            <person name="Guthke R."/>
            <person name="Scherlach K."/>
            <person name="Martin K."/>
            <person name="Brakhage A.A."/>
            <person name="Petzke L."/>
            <person name="Valiante V."/>
        </authorList>
    </citation>
    <scope>NUCLEOTIDE SEQUENCE [LARGE SCALE GENOMIC DNA]</scope>
    <source>
        <strain evidence="8">SF006504</strain>
    </source>
</reference>
<gene>
    <name evidence="7" type="ORF">ASPCAL12778</name>
</gene>
<dbReference type="SUPFAM" id="SSF57701">
    <property type="entry name" value="Zn2/Cys6 DNA-binding domain"/>
    <property type="match status" value="1"/>
</dbReference>
<organism evidence="7 8">
    <name type="scientific">Aspergillus calidoustus</name>
    <dbReference type="NCBI Taxonomy" id="454130"/>
    <lineage>
        <taxon>Eukaryota</taxon>
        <taxon>Fungi</taxon>
        <taxon>Dikarya</taxon>
        <taxon>Ascomycota</taxon>
        <taxon>Pezizomycotina</taxon>
        <taxon>Eurotiomycetes</taxon>
        <taxon>Eurotiomycetidae</taxon>
        <taxon>Eurotiales</taxon>
        <taxon>Aspergillaceae</taxon>
        <taxon>Aspergillus</taxon>
        <taxon>Aspergillus subgen. Nidulantes</taxon>
    </lineage>
</organism>